<evidence type="ECO:0000313" key="1">
    <source>
        <dbReference type="EMBL" id="KLK90971.1"/>
    </source>
</evidence>
<comment type="caution">
    <text evidence="1">The sequence shown here is derived from an EMBL/GenBank/DDBJ whole genome shotgun (WGS) entry which is preliminary data.</text>
</comment>
<evidence type="ECO:0000313" key="2">
    <source>
        <dbReference type="Proteomes" id="UP000035489"/>
    </source>
</evidence>
<keyword evidence="2" id="KW-1185">Reference proteome</keyword>
<name>A0A0H1R815_9HYPH</name>
<proteinExistence type="predicted"/>
<accession>A0A0H1R815</accession>
<sequence length="221" mass="25173">MFYICQAPGCGSRAATRYGIYCSSHKAQLRRHGAIGQRAITKADLKLYRALVAARLEKNKDKPLLTQLEARWGAVLTYAESVREEARRKPMVRYRREAAIEMLRIGKNVQPGDVIETVLAMYVMQDQQPRCFKSDQAFRTQKVRRVRGLTRLNADAWTDAKTGKRKLVYRDLGQRTVTIMGGWIAEALGPAGIMFARLERKDHEKKQEALLAFRDALGSME</sequence>
<dbReference type="STRING" id="1225564.AA309_22560"/>
<protein>
    <submittedName>
        <fullName evidence="1">Uncharacterized protein</fullName>
    </submittedName>
</protein>
<organism evidence="1 2">
    <name type="scientific">Microvirga vignae</name>
    <dbReference type="NCBI Taxonomy" id="1225564"/>
    <lineage>
        <taxon>Bacteria</taxon>
        <taxon>Pseudomonadati</taxon>
        <taxon>Pseudomonadota</taxon>
        <taxon>Alphaproteobacteria</taxon>
        <taxon>Hyphomicrobiales</taxon>
        <taxon>Methylobacteriaceae</taxon>
        <taxon>Microvirga</taxon>
    </lineage>
</organism>
<dbReference type="Proteomes" id="UP000035489">
    <property type="component" value="Unassembled WGS sequence"/>
</dbReference>
<dbReference type="PATRIC" id="fig|1225564.3.peg.5893"/>
<dbReference type="EMBL" id="LCYG01000062">
    <property type="protein sequence ID" value="KLK90971.1"/>
    <property type="molecule type" value="Genomic_DNA"/>
</dbReference>
<gene>
    <name evidence="1" type="ORF">AA309_22560</name>
</gene>
<reference evidence="1 2" key="1">
    <citation type="submission" date="2015-05" db="EMBL/GenBank/DDBJ databases">
        <title>Draft genome sequence of Microvirga vignae strain BR3299, a novel nitrogen fixing bacteria isolated from Brazil semi-aired region.</title>
        <authorList>
            <person name="Zilli J.E."/>
            <person name="Passos S.R."/>
            <person name="Leite J."/>
            <person name="Baldani J.I."/>
            <person name="Xavier G.R."/>
            <person name="Rumjaneck N.G."/>
            <person name="Simoes-Araujo J.L."/>
        </authorList>
    </citation>
    <scope>NUCLEOTIDE SEQUENCE [LARGE SCALE GENOMIC DNA]</scope>
    <source>
        <strain evidence="1 2">BR3299</strain>
    </source>
</reference>
<dbReference type="AlphaFoldDB" id="A0A0H1R815"/>